<feature type="transmembrane region" description="Helical" evidence="6">
    <location>
        <begin position="12"/>
        <end position="33"/>
    </location>
</feature>
<sequence length="139" mass="15178">MTHEPSGIWLTYFTIKHSFSLTVLTYGAIFGVIQGICYGPPMGCAMKWFPDKKGIVSGLVVAGIGAGAFVFDPIQTAYLNPENKAPDHQGHGKDNQEDILNRVPSCLLMLGFCYGGIQMIGALLLVDPQIVIFENVRHH</sequence>
<dbReference type="EMBL" id="JARBDR010000656">
    <property type="protein sequence ID" value="KAJ8309604.1"/>
    <property type="molecule type" value="Genomic_DNA"/>
</dbReference>
<dbReference type="Proteomes" id="UP001217089">
    <property type="component" value="Unassembled WGS sequence"/>
</dbReference>
<keyword evidence="5 6" id="KW-0472">Membrane</keyword>
<feature type="transmembrane region" description="Helical" evidence="6">
    <location>
        <begin position="54"/>
        <end position="71"/>
    </location>
</feature>
<gene>
    <name evidence="7" type="ORF">KUTeg_012848</name>
</gene>
<dbReference type="InterPro" id="IPR052983">
    <property type="entry name" value="MFS_Riboflavin_Transporter"/>
</dbReference>
<dbReference type="PANTHER" id="PTHR43385">
    <property type="entry name" value="RIBOFLAVIN TRANSPORTER RIBJ"/>
    <property type="match status" value="1"/>
</dbReference>
<organism evidence="7 8">
    <name type="scientific">Tegillarca granosa</name>
    <name type="common">Malaysian cockle</name>
    <name type="synonym">Anadara granosa</name>
    <dbReference type="NCBI Taxonomy" id="220873"/>
    <lineage>
        <taxon>Eukaryota</taxon>
        <taxon>Metazoa</taxon>
        <taxon>Spiralia</taxon>
        <taxon>Lophotrochozoa</taxon>
        <taxon>Mollusca</taxon>
        <taxon>Bivalvia</taxon>
        <taxon>Autobranchia</taxon>
        <taxon>Pteriomorphia</taxon>
        <taxon>Arcoida</taxon>
        <taxon>Arcoidea</taxon>
        <taxon>Arcidae</taxon>
        <taxon>Tegillarca</taxon>
    </lineage>
</organism>
<dbReference type="InterPro" id="IPR036259">
    <property type="entry name" value="MFS_trans_sf"/>
</dbReference>
<proteinExistence type="predicted"/>
<evidence type="ECO:0000256" key="1">
    <source>
        <dbReference type="ARBA" id="ARBA00004141"/>
    </source>
</evidence>
<dbReference type="PANTHER" id="PTHR43385:SF1">
    <property type="entry name" value="RIBOFLAVIN TRANSPORTER RIBJ"/>
    <property type="match status" value="1"/>
</dbReference>
<keyword evidence="4 6" id="KW-1133">Transmembrane helix</keyword>
<keyword evidence="2" id="KW-0813">Transport</keyword>
<dbReference type="SUPFAM" id="SSF103473">
    <property type="entry name" value="MFS general substrate transporter"/>
    <property type="match status" value="1"/>
</dbReference>
<evidence type="ECO:0000256" key="4">
    <source>
        <dbReference type="ARBA" id="ARBA00022989"/>
    </source>
</evidence>
<protein>
    <submittedName>
        <fullName evidence="7">Uncharacterized protein</fullName>
    </submittedName>
</protein>
<keyword evidence="8" id="KW-1185">Reference proteome</keyword>
<evidence type="ECO:0000256" key="6">
    <source>
        <dbReference type="SAM" id="Phobius"/>
    </source>
</evidence>
<evidence type="ECO:0000256" key="2">
    <source>
        <dbReference type="ARBA" id="ARBA00022448"/>
    </source>
</evidence>
<accession>A0ABQ9EWN0</accession>
<evidence type="ECO:0000256" key="5">
    <source>
        <dbReference type="ARBA" id="ARBA00023136"/>
    </source>
</evidence>
<comment type="caution">
    <text evidence="7">The sequence shown here is derived from an EMBL/GenBank/DDBJ whole genome shotgun (WGS) entry which is preliminary data.</text>
</comment>
<comment type="subcellular location">
    <subcellularLocation>
        <location evidence="1">Membrane</location>
        <topology evidence="1">Multi-pass membrane protein</topology>
    </subcellularLocation>
</comment>
<evidence type="ECO:0000313" key="8">
    <source>
        <dbReference type="Proteomes" id="UP001217089"/>
    </source>
</evidence>
<reference evidence="7 8" key="1">
    <citation type="submission" date="2022-12" db="EMBL/GenBank/DDBJ databases">
        <title>Chromosome-level genome of Tegillarca granosa.</title>
        <authorList>
            <person name="Kim J."/>
        </authorList>
    </citation>
    <scope>NUCLEOTIDE SEQUENCE [LARGE SCALE GENOMIC DNA]</scope>
    <source>
        <strain evidence="7">Teg-2019</strain>
        <tissue evidence="7">Adductor muscle</tissue>
    </source>
</reference>
<evidence type="ECO:0000313" key="7">
    <source>
        <dbReference type="EMBL" id="KAJ8309604.1"/>
    </source>
</evidence>
<feature type="transmembrane region" description="Helical" evidence="6">
    <location>
        <begin position="107"/>
        <end position="126"/>
    </location>
</feature>
<name>A0ABQ9EWN0_TEGGR</name>
<keyword evidence="3 6" id="KW-0812">Transmembrane</keyword>
<evidence type="ECO:0000256" key="3">
    <source>
        <dbReference type="ARBA" id="ARBA00022692"/>
    </source>
</evidence>